<feature type="region of interest" description="Disordered" evidence="1">
    <location>
        <begin position="326"/>
        <end position="362"/>
    </location>
</feature>
<keyword evidence="4" id="KW-1185">Reference proteome</keyword>
<dbReference type="GO" id="GO:0005737">
    <property type="term" value="C:cytoplasm"/>
    <property type="evidence" value="ECO:0007669"/>
    <property type="project" value="TreeGrafter"/>
</dbReference>
<dbReference type="GO" id="GO:0004620">
    <property type="term" value="F:phospholipase activity"/>
    <property type="evidence" value="ECO:0007669"/>
    <property type="project" value="TreeGrafter"/>
</dbReference>
<dbReference type="Proteomes" id="UP000789739">
    <property type="component" value="Unassembled WGS sequence"/>
</dbReference>
<feature type="region of interest" description="Disordered" evidence="1">
    <location>
        <begin position="29"/>
        <end position="53"/>
    </location>
</feature>
<feature type="region of interest" description="Disordered" evidence="1">
    <location>
        <begin position="236"/>
        <end position="263"/>
    </location>
</feature>
<dbReference type="InterPro" id="IPR004177">
    <property type="entry name" value="DDHD_dom"/>
</dbReference>
<dbReference type="AlphaFoldDB" id="A0A9N8ZQZ7"/>
<gene>
    <name evidence="3" type="ORF">PBRASI_LOCUS2767</name>
</gene>
<dbReference type="Pfam" id="PF23465">
    <property type="entry name" value="DUF7131"/>
    <property type="match status" value="1"/>
</dbReference>
<dbReference type="InterPro" id="IPR058055">
    <property type="entry name" value="PA-PLA1"/>
</dbReference>
<feature type="compositionally biased region" description="Low complexity" evidence="1">
    <location>
        <begin position="687"/>
        <end position="696"/>
    </location>
</feature>
<dbReference type="EMBL" id="CAJVPI010000226">
    <property type="protein sequence ID" value="CAG8504180.1"/>
    <property type="molecule type" value="Genomic_DNA"/>
</dbReference>
<dbReference type="OrthoDB" id="431378at2759"/>
<dbReference type="Pfam" id="PF02862">
    <property type="entry name" value="DDHD"/>
    <property type="match status" value="1"/>
</dbReference>
<feature type="compositionally biased region" description="Low complexity" evidence="1">
    <location>
        <begin position="42"/>
        <end position="53"/>
    </location>
</feature>
<organism evidence="3 4">
    <name type="scientific">Paraglomus brasilianum</name>
    <dbReference type="NCBI Taxonomy" id="144538"/>
    <lineage>
        <taxon>Eukaryota</taxon>
        <taxon>Fungi</taxon>
        <taxon>Fungi incertae sedis</taxon>
        <taxon>Mucoromycota</taxon>
        <taxon>Glomeromycotina</taxon>
        <taxon>Glomeromycetes</taxon>
        <taxon>Paraglomerales</taxon>
        <taxon>Paraglomeraceae</taxon>
        <taxon>Paraglomus</taxon>
    </lineage>
</organism>
<feature type="compositionally biased region" description="Polar residues" evidence="1">
    <location>
        <begin position="671"/>
        <end position="686"/>
    </location>
</feature>
<evidence type="ECO:0000313" key="4">
    <source>
        <dbReference type="Proteomes" id="UP000789739"/>
    </source>
</evidence>
<feature type="region of interest" description="Disordered" evidence="1">
    <location>
        <begin position="658"/>
        <end position="699"/>
    </location>
</feature>
<dbReference type="InterPro" id="IPR055555">
    <property type="entry name" value="PA-PLA1_DUF7131"/>
</dbReference>
<protein>
    <submittedName>
        <fullName evidence="3">9507_t:CDS:1</fullName>
    </submittedName>
</protein>
<comment type="caution">
    <text evidence="3">The sequence shown here is derived from an EMBL/GenBank/DDBJ whole genome shotgun (WGS) entry which is preliminary data.</text>
</comment>
<evidence type="ECO:0000313" key="3">
    <source>
        <dbReference type="EMBL" id="CAG8504180.1"/>
    </source>
</evidence>
<dbReference type="PANTHER" id="PTHR23509:SF10">
    <property type="entry name" value="LD21067P"/>
    <property type="match status" value="1"/>
</dbReference>
<name>A0A9N8ZQZ7_9GLOM</name>
<dbReference type="SMART" id="SM01127">
    <property type="entry name" value="DDHD"/>
    <property type="match status" value="1"/>
</dbReference>
<dbReference type="GO" id="GO:0046872">
    <property type="term" value="F:metal ion binding"/>
    <property type="evidence" value="ECO:0007669"/>
    <property type="project" value="InterPro"/>
</dbReference>
<sequence>MSFSSHASSTIHSGCPELPVRWFHAIDCPQRDPTKTTPPQPAASSTSTGTPATKIVKQPSNWVAFSKRDSNALEQAYQSNEPGVKVACNEDYLFEADIENREIEPVYWLGPTYEIRRGTWFQVDGSKVIPCDENLAMQIEDGYKKHQPWIPPVEQSEEGGNALDEKKDLVQEKTWALLGRYLSQYVLYTGPSTAWLLSDDVAGKLTKAIFAKLTMGVNLGGIKLIRGYAEVAKTMSGKTDDVEKKKEETETQSNNLNQSFSERKKEYVQETIESHDYENEQSEEERVIDHLVLVIHGIGQKLGERMEAINFVHDVNVLRRTIKNTFATNPPNELGSRSQTSSSPNASRRNSTPTPHRGDGVQVLPIQWRQEIKFGMACNSELIQRDLGLPDAEDGQTTMDEITLDGVPTIRLMISDVLMDVLLYMTPLYREQMINTVTRESNRVYNLFVQRNPHFLELGGKVSIYGHSLGSVLAFDILCHQVPPSPSSSMGIFDDGGSTDDKLHKGLVKLDFPVENFFAVGSPIGLFLLLKGVKISSRKFTRDRKQEASGDNELGMGLRLSPAASPIPLCYPAVENIYNIFHRADPIAYKLEPLISRKYSASLKPALIPYHKGGLKAVHIGLQEFSSGIASKATTMYETVKTVMFARTLLNRTYVDSGSRKVTTDSDRDGSTANSTQHPPTASATGNSQSQSSLNENENHDPIGAAKLKCLNSTGRVDYCLQEGILDVSYINAVTVHLSYWSDSDVTYFLLRELYRTPDEEV</sequence>
<evidence type="ECO:0000259" key="2">
    <source>
        <dbReference type="PROSITE" id="PS51043"/>
    </source>
</evidence>
<dbReference type="PROSITE" id="PS51043">
    <property type="entry name" value="DDHD"/>
    <property type="match status" value="1"/>
</dbReference>
<dbReference type="InterPro" id="IPR057826">
    <property type="entry name" value="WWE_C20G8.02"/>
</dbReference>
<proteinExistence type="predicted"/>
<dbReference type="Pfam" id="PF23463">
    <property type="entry name" value="WWE_2"/>
    <property type="match status" value="1"/>
</dbReference>
<accession>A0A9N8ZQZ7</accession>
<reference evidence="3" key="1">
    <citation type="submission" date="2021-06" db="EMBL/GenBank/DDBJ databases">
        <authorList>
            <person name="Kallberg Y."/>
            <person name="Tangrot J."/>
            <person name="Rosling A."/>
        </authorList>
    </citation>
    <scope>NUCLEOTIDE SEQUENCE</scope>
    <source>
        <strain evidence="3">BR232B</strain>
    </source>
</reference>
<feature type="compositionally biased region" description="Polar residues" evidence="1">
    <location>
        <begin position="326"/>
        <end position="354"/>
    </location>
</feature>
<dbReference type="PANTHER" id="PTHR23509">
    <property type="entry name" value="PA-PL1 PHOSPHOLIPASE FAMILY"/>
    <property type="match status" value="1"/>
</dbReference>
<feature type="domain" description="DDHD" evidence="2">
    <location>
        <begin position="510"/>
        <end position="756"/>
    </location>
</feature>
<feature type="compositionally biased region" description="Basic and acidic residues" evidence="1">
    <location>
        <begin position="658"/>
        <end position="670"/>
    </location>
</feature>
<evidence type="ECO:0000256" key="1">
    <source>
        <dbReference type="SAM" id="MobiDB-lite"/>
    </source>
</evidence>
<feature type="compositionally biased region" description="Basic and acidic residues" evidence="1">
    <location>
        <begin position="238"/>
        <end position="249"/>
    </location>
</feature>